<evidence type="ECO:0000313" key="7">
    <source>
        <dbReference type="EMBL" id="DAE20516.1"/>
    </source>
</evidence>
<dbReference type="Pfam" id="PF12637">
    <property type="entry name" value="TSCPD"/>
    <property type="match status" value="1"/>
</dbReference>
<evidence type="ECO:0000256" key="3">
    <source>
        <dbReference type="ARBA" id="ARBA00022634"/>
    </source>
</evidence>
<dbReference type="InterPro" id="IPR024434">
    <property type="entry name" value="TSCPD_dom"/>
</dbReference>
<evidence type="ECO:0000259" key="6">
    <source>
        <dbReference type="Pfam" id="PF12637"/>
    </source>
</evidence>
<evidence type="ECO:0000256" key="2">
    <source>
        <dbReference type="ARBA" id="ARBA00012274"/>
    </source>
</evidence>
<dbReference type="EMBL" id="BK015697">
    <property type="protein sequence ID" value="DAE20516.1"/>
    <property type="molecule type" value="Genomic_DNA"/>
</dbReference>
<feature type="domain" description="TSCPD" evidence="6">
    <location>
        <begin position="34"/>
        <end position="92"/>
    </location>
</feature>
<evidence type="ECO:0000256" key="1">
    <source>
        <dbReference type="ARBA" id="ARBA00007405"/>
    </source>
</evidence>
<comment type="catalytic activity">
    <reaction evidence="5">
        <text>a 2'-deoxyribonucleoside 5'-diphosphate + [thioredoxin]-disulfide + H2O = a ribonucleoside 5'-diphosphate + [thioredoxin]-dithiol</text>
        <dbReference type="Rhea" id="RHEA:23252"/>
        <dbReference type="Rhea" id="RHEA-COMP:10698"/>
        <dbReference type="Rhea" id="RHEA-COMP:10700"/>
        <dbReference type="ChEBI" id="CHEBI:15377"/>
        <dbReference type="ChEBI" id="CHEBI:29950"/>
        <dbReference type="ChEBI" id="CHEBI:50058"/>
        <dbReference type="ChEBI" id="CHEBI:57930"/>
        <dbReference type="ChEBI" id="CHEBI:73316"/>
        <dbReference type="EC" id="1.17.4.1"/>
    </reaction>
</comment>
<name>A0A8S5QPH1_9CAUD</name>
<dbReference type="GO" id="GO:0000166">
    <property type="term" value="F:nucleotide binding"/>
    <property type="evidence" value="ECO:0007669"/>
    <property type="project" value="UniProtKB-KW"/>
</dbReference>
<dbReference type="GO" id="GO:0004748">
    <property type="term" value="F:ribonucleoside-diphosphate reductase activity, thioredoxin disulfide as acceptor"/>
    <property type="evidence" value="ECO:0007669"/>
    <property type="project" value="UniProtKB-EC"/>
</dbReference>
<protein>
    <recommendedName>
        <fullName evidence="2">ribonucleoside-diphosphate reductase</fullName>
        <ecNumber evidence="2">1.17.4.1</ecNumber>
    </recommendedName>
</protein>
<keyword evidence="4" id="KW-0547">Nucleotide-binding</keyword>
<reference evidence="7" key="1">
    <citation type="journal article" date="2021" name="Proc. Natl. Acad. Sci. U.S.A.">
        <title>A Catalog of Tens of Thousands of Viruses from Human Metagenomes Reveals Hidden Associations with Chronic Diseases.</title>
        <authorList>
            <person name="Tisza M.J."/>
            <person name="Buck C.B."/>
        </authorList>
    </citation>
    <scope>NUCLEOTIDE SEQUENCE</scope>
    <source>
        <strain evidence="7">CtSH72</strain>
    </source>
</reference>
<organism evidence="7">
    <name type="scientific">Caudovirales sp. ctSH72</name>
    <dbReference type="NCBI Taxonomy" id="2826773"/>
    <lineage>
        <taxon>Viruses</taxon>
        <taxon>Duplodnaviria</taxon>
        <taxon>Heunggongvirae</taxon>
        <taxon>Uroviricota</taxon>
        <taxon>Caudoviricetes</taxon>
    </lineage>
</organism>
<dbReference type="EC" id="1.17.4.1" evidence="2"/>
<proteinExistence type="inferred from homology"/>
<comment type="similarity">
    <text evidence="1">Belongs to the ribonucleoside diphosphate reductase class-2 family.</text>
</comment>
<keyword evidence="3" id="KW-0237">DNA synthesis</keyword>
<evidence type="ECO:0000256" key="5">
    <source>
        <dbReference type="ARBA" id="ARBA00047754"/>
    </source>
</evidence>
<dbReference type="GO" id="GO:0071897">
    <property type="term" value="P:DNA biosynthetic process"/>
    <property type="evidence" value="ECO:0007669"/>
    <property type="project" value="UniProtKB-KW"/>
</dbReference>
<evidence type="ECO:0000256" key="4">
    <source>
        <dbReference type="ARBA" id="ARBA00022741"/>
    </source>
</evidence>
<accession>A0A8S5QPH1</accession>
<sequence length="107" mass="12104">MQFSFTPREVCCKRIDFTLTPVLDATREAVDPHNYMVTHIQFNGGCQGNLSFIAKILTGYTVDYLIRITKGHKCGTRSTSCMDQFGQCLERAKAVMDAKEWTVDDCL</sequence>